<feature type="domain" description="Kinesin motor" evidence="6">
    <location>
        <begin position="4"/>
        <end position="314"/>
    </location>
</feature>
<evidence type="ECO:0000256" key="5">
    <source>
        <dbReference type="SAM" id="Coils"/>
    </source>
</evidence>
<dbReference type="GO" id="GO:0007018">
    <property type="term" value="P:microtubule-based movement"/>
    <property type="evidence" value="ECO:0007669"/>
    <property type="project" value="InterPro"/>
</dbReference>
<protein>
    <recommendedName>
        <fullName evidence="4">Kinesin-like protein</fullName>
    </recommendedName>
</protein>
<feature type="coiled-coil region" evidence="5">
    <location>
        <begin position="517"/>
        <end position="575"/>
    </location>
</feature>
<keyword evidence="5" id="KW-0175">Coiled coil</keyword>
<evidence type="ECO:0000313" key="8">
    <source>
        <dbReference type="Proteomes" id="UP000683925"/>
    </source>
</evidence>
<evidence type="ECO:0000313" key="7">
    <source>
        <dbReference type="EMBL" id="CAD8181237.1"/>
    </source>
</evidence>
<dbReference type="EMBL" id="CAJJDP010000075">
    <property type="protein sequence ID" value="CAD8181237.1"/>
    <property type="molecule type" value="Genomic_DNA"/>
</dbReference>
<dbReference type="InterPro" id="IPR027640">
    <property type="entry name" value="Kinesin-like_fam"/>
</dbReference>
<dbReference type="GO" id="GO:0005524">
    <property type="term" value="F:ATP binding"/>
    <property type="evidence" value="ECO:0007669"/>
    <property type="project" value="UniProtKB-UniRule"/>
</dbReference>
<keyword evidence="8" id="KW-1185">Reference proteome</keyword>
<comment type="caution">
    <text evidence="7">The sequence shown here is derived from an EMBL/GenBank/DDBJ whole genome shotgun (WGS) entry which is preliminary data.</text>
</comment>
<accession>A0A8S1VX60</accession>
<organism evidence="7 8">
    <name type="scientific">Paramecium octaurelia</name>
    <dbReference type="NCBI Taxonomy" id="43137"/>
    <lineage>
        <taxon>Eukaryota</taxon>
        <taxon>Sar</taxon>
        <taxon>Alveolata</taxon>
        <taxon>Ciliophora</taxon>
        <taxon>Intramacronucleata</taxon>
        <taxon>Oligohymenophorea</taxon>
        <taxon>Peniculida</taxon>
        <taxon>Parameciidae</taxon>
        <taxon>Paramecium</taxon>
    </lineage>
</organism>
<sequence length="707" mass="82035">MTTNIQVICRFRPSIPGQLESQIYFADDKSVLIENQQFNFDHIFHPGKQIEVFKVAAEPVIKGVLEGFNGTVVAYGQTGSGKTHTMEGSFGEDQGIIKRMVNTVFDFIEASPDYIEYRIKISVAELYMEKVRDLQNIKKSDLKIREDKNHSTYIDGVTETSIADQSEIYEILKMCNSNRMIASTNMNEQSSRSHMIFLMSVQSIDQRDQSAKVGKLFLVDLAGSEKVSKTGAEGKILDEAKGINKSLSALGQVINALTDGSQHVPYRDSKLTRILQCSFGGNSRTTLIITCSPAQFNLQETLSTLRFGVRAKAIKNKPKINKEHTIEELKIIVQEKEKEILLLQEQLSQYKKGMFISDEDKEMIKDIQEDILLEQPNNSEQLFNMQQMITKYEQEIEIYKQQEFTFEQREFEFLNKIRSKEDEMQEKMQDFQTQFAKQESEFKIKQTHLYRLLSQKLGWMGDDSYIDDEQILVLIENYAKEKVTSKLKQITYLYKKHHKDVLNEQIMTYLTEDKKEFNIHNDQLAELHSQVAQLKKQNLELQTDSSTQSQLLETLDKTQQLLNAEKARCQKLEYTLNKNNKIYNEKCKELNNNIEKMLSGVHQVINEKQKYSRECQKLKKICDEKNLKMLKLQDEINRLGVENQKLFVKYDQLKELQKLEKSAYLDTSEVNSSFRQNKKIHKCLKGGTKNQITEQVINKENLSDEES</sequence>
<dbReference type="PROSITE" id="PS00411">
    <property type="entry name" value="KINESIN_MOTOR_1"/>
    <property type="match status" value="1"/>
</dbReference>
<reference evidence="7" key="1">
    <citation type="submission" date="2021-01" db="EMBL/GenBank/DDBJ databases">
        <authorList>
            <consortium name="Genoscope - CEA"/>
            <person name="William W."/>
        </authorList>
    </citation>
    <scope>NUCLEOTIDE SEQUENCE</scope>
</reference>
<feature type="coiled-coil region" evidence="5">
    <location>
        <begin position="319"/>
        <end position="353"/>
    </location>
</feature>
<comment type="similarity">
    <text evidence="3 4">Belongs to the TRAFAC class myosin-kinesin ATPase superfamily. Kinesin family.</text>
</comment>
<dbReference type="AlphaFoldDB" id="A0A8S1VX60"/>
<dbReference type="PANTHER" id="PTHR47968:SF17">
    <property type="entry name" value="KINESIN-LIKE PROTEIN"/>
    <property type="match status" value="1"/>
</dbReference>
<keyword evidence="3 4" id="KW-0505">Motor protein</keyword>
<dbReference type="GO" id="GO:0003777">
    <property type="term" value="F:microtubule motor activity"/>
    <property type="evidence" value="ECO:0007669"/>
    <property type="project" value="InterPro"/>
</dbReference>
<proteinExistence type="inferred from homology"/>
<feature type="coiled-coil region" evidence="5">
    <location>
        <begin position="382"/>
        <end position="441"/>
    </location>
</feature>
<evidence type="ECO:0000256" key="1">
    <source>
        <dbReference type="ARBA" id="ARBA00022741"/>
    </source>
</evidence>
<evidence type="ECO:0000256" key="3">
    <source>
        <dbReference type="PROSITE-ProRule" id="PRU00283"/>
    </source>
</evidence>
<dbReference type="SMART" id="SM00129">
    <property type="entry name" value="KISc"/>
    <property type="match status" value="1"/>
</dbReference>
<dbReference type="Pfam" id="PF00225">
    <property type="entry name" value="Kinesin"/>
    <property type="match status" value="1"/>
</dbReference>
<keyword evidence="2 3" id="KW-0067">ATP-binding</keyword>
<dbReference type="InterPro" id="IPR019821">
    <property type="entry name" value="Kinesin_motor_CS"/>
</dbReference>
<dbReference type="OrthoDB" id="3176171at2759"/>
<dbReference type="OMA" id="DYIEYRI"/>
<feature type="binding site" evidence="3">
    <location>
        <begin position="76"/>
        <end position="83"/>
    </location>
    <ligand>
        <name>ATP</name>
        <dbReference type="ChEBI" id="CHEBI:30616"/>
    </ligand>
</feature>
<keyword evidence="4" id="KW-0493">Microtubule</keyword>
<dbReference type="Proteomes" id="UP000683925">
    <property type="component" value="Unassembled WGS sequence"/>
</dbReference>
<dbReference type="PROSITE" id="PS50067">
    <property type="entry name" value="KINESIN_MOTOR_2"/>
    <property type="match status" value="1"/>
</dbReference>
<evidence type="ECO:0000256" key="2">
    <source>
        <dbReference type="ARBA" id="ARBA00022840"/>
    </source>
</evidence>
<keyword evidence="1 3" id="KW-0547">Nucleotide-binding</keyword>
<gene>
    <name evidence="7" type="ORF">POCTA_138.1.T0760213</name>
</gene>
<dbReference type="GO" id="GO:0008017">
    <property type="term" value="F:microtubule binding"/>
    <property type="evidence" value="ECO:0007669"/>
    <property type="project" value="InterPro"/>
</dbReference>
<dbReference type="GO" id="GO:0005874">
    <property type="term" value="C:microtubule"/>
    <property type="evidence" value="ECO:0007669"/>
    <property type="project" value="UniProtKB-KW"/>
</dbReference>
<dbReference type="InterPro" id="IPR001752">
    <property type="entry name" value="Kinesin_motor_dom"/>
</dbReference>
<evidence type="ECO:0000256" key="4">
    <source>
        <dbReference type="RuleBase" id="RU000394"/>
    </source>
</evidence>
<evidence type="ECO:0000259" key="6">
    <source>
        <dbReference type="PROSITE" id="PS50067"/>
    </source>
</evidence>
<feature type="coiled-coil region" evidence="5">
    <location>
        <begin position="601"/>
        <end position="635"/>
    </location>
</feature>
<name>A0A8S1VX60_PAROT</name>
<dbReference type="PANTHER" id="PTHR47968">
    <property type="entry name" value="CENTROMERE PROTEIN E"/>
    <property type="match status" value="1"/>
</dbReference>